<accession>A0A0W0ZCN7</accession>
<dbReference type="PATRIC" id="fig|947033.5.peg.3297"/>
<keyword evidence="1" id="KW-0472">Membrane</keyword>
<gene>
    <name evidence="2" type="ORF">Lste_3107</name>
</gene>
<evidence type="ECO:0000313" key="2">
    <source>
        <dbReference type="EMBL" id="KTD66901.1"/>
    </source>
</evidence>
<feature type="transmembrane region" description="Helical" evidence="1">
    <location>
        <begin position="7"/>
        <end position="28"/>
    </location>
</feature>
<dbReference type="Proteomes" id="UP000054926">
    <property type="component" value="Unassembled WGS sequence"/>
</dbReference>
<dbReference type="AlphaFoldDB" id="A0A0W0ZCN7"/>
<feature type="transmembrane region" description="Helical" evidence="1">
    <location>
        <begin position="34"/>
        <end position="55"/>
    </location>
</feature>
<sequence length="60" mass="7084">MNNIKEWVLGIISELSFFAFLFYTQYLLKVDGNLWISSIILWLLLNISIVLCPVVRKCYK</sequence>
<comment type="caution">
    <text evidence="2">The sequence shown here is derived from an EMBL/GenBank/DDBJ whole genome shotgun (WGS) entry which is preliminary data.</text>
</comment>
<dbReference type="EMBL" id="LNYY01000021">
    <property type="protein sequence ID" value="KTD66901.1"/>
    <property type="molecule type" value="Genomic_DNA"/>
</dbReference>
<organism evidence="2 3">
    <name type="scientific">Legionella steelei</name>
    <dbReference type="NCBI Taxonomy" id="947033"/>
    <lineage>
        <taxon>Bacteria</taxon>
        <taxon>Pseudomonadati</taxon>
        <taxon>Pseudomonadota</taxon>
        <taxon>Gammaproteobacteria</taxon>
        <taxon>Legionellales</taxon>
        <taxon>Legionellaceae</taxon>
        <taxon>Legionella</taxon>
    </lineage>
</organism>
<keyword evidence="3" id="KW-1185">Reference proteome</keyword>
<keyword evidence="1" id="KW-0812">Transmembrane</keyword>
<protein>
    <submittedName>
        <fullName evidence="2">Uncharacterized protein</fullName>
    </submittedName>
</protein>
<evidence type="ECO:0000256" key="1">
    <source>
        <dbReference type="SAM" id="Phobius"/>
    </source>
</evidence>
<reference evidence="2 3" key="1">
    <citation type="submission" date="2015-11" db="EMBL/GenBank/DDBJ databases">
        <title>Genomic analysis of 38 Legionella species identifies large and diverse effector repertoires.</title>
        <authorList>
            <person name="Burstein D."/>
            <person name="Amaro F."/>
            <person name="Zusman T."/>
            <person name="Lifshitz Z."/>
            <person name="Cohen O."/>
            <person name="Gilbert J.A."/>
            <person name="Pupko T."/>
            <person name="Shuman H.A."/>
            <person name="Segal G."/>
        </authorList>
    </citation>
    <scope>NUCLEOTIDE SEQUENCE [LARGE SCALE GENOMIC DNA]</scope>
    <source>
        <strain evidence="2 3">IMVS3376</strain>
    </source>
</reference>
<evidence type="ECO:0000313" key="3">
    <source>
        <dbReference type="Proteomes" id="UP000054926"/>
    </source>
</evidence>
<dbReference type="STRING" id="947033.Lste_3107"/>
<name>A0A0W0ZCN7_9GAMM</name>
<keyword evidence="1" id="KW-1133">Transmembrane helix</keyword>
<proteinExistence type="predicted"/>